<dbReference type="AlphaFoldDB" id="A0A6J7Q186"/>
<feature type="region of interest" description="Disordered" evidence="1">
    <location>
        <begin position="1"/>
        <end position="45"/>
    </location>
</feature>
<evidence type="ECO:0000313" key="2">
    <source>
        <dbReference type="EMBL" id="CAB5011437.1"/>
    </source>
</evidence>
<protein>
    <submittedName>
        <fullName evidence="2">Unannotated protein</fullName>
    </submittedName>
</protein>
<proteinExistence type="predicted"/>
<sequence>MSPIEVGGSSPASGMTNRDSSEFQMRTYDMGRPRPPSSTGQLSIP</sequence>
<dbReference type="EMBL" id="CAFBON010000345">
    <property type="protein sequence ID" value="CAB5011437.1"/>
    <property type="molecule type" value="Genomic_DNA"/>
</dbReference>
<gene>
    <name evidence="2" type="ORF">UFOPK3954_02334</name>
</gene>
<accession>A0A6J7Q186</accession>
<name>A0A6J7Q186_9ZZZZ</name>
<evidence type="ECO:0000256" key="1">
    <source>
        <dbReference type="SAM" id="MobiDB-lite"/>
    </source>
</evidence>
<feature type="compositionally biased region" description="Polar residues" evidence="1">
    <location>
        <begin position="10"/>
        <end position="24"/>
    </location>
</feature>
<reference evidence="2" key="1">
    <citation type="submission" date="2020-05" db="EMBL/GenBank/DDBJ databases">
        <authorList>
            <person name="Chiriac C."/>
            <person name="Salcher M."/>
            <person name="Ghai R."/>
            <person name="Kavagutti S V."/>
        </authorList>
    </citation>
    <scope>NUCLEOTIDE SEQUENCE</scope>
</reference>
<organism evidence="2">
    <name type="scientific">freshwater metagenome</name>
    <dbReference type="NCBI Taxonomy" id="449393"/>
    <lineage>
        <taxon>unclassified sequences</taxon>
        <taxon>metagenomes</taxon>
        <taxon>ecological metagenomes</taxon>
    </lineage>
</organism>